<evidence type="ECO:0000313" key="3">
    <source>
        <dbReference type="EMBL" id="AFU67898.1"/>
    </source>
</evidence>
<dbReference type="Proteomes" id="UP000008514">
    <property type="component" value="Chromosome"/>
</dbReference>
<protein>
    <submittedName>
        <fullName evidence="3">WYL superfamily protein</fullName>
    </submittedName>
</protein>
<dbReference type="OrthoDB" id="43316at2"/>
<feature type="domain" description="WCX" evidence="2">
    <location>
        <begin position="224"/>
        <end position="295"/>
    </location>
</feature>
<organism evidence="3 4">
    <name type="scientific">Psychroflexus torquis (strain ATCC 700755 / CIP 106069 / ACAM 623)</name>
    <dbReference type="NCBI Taxonomy" id="313595"/>
    <lineage>
        <taxon>Bacteria</taxon>
        <taxon>Pseudomonadati</taxon>
        <taxon>Bacteroidota</taxon>
        <taxon>Flavobacteriia</taxon>
        <taxon>Flavobacteriales</taxon>
        <taxon>Flavobacteriaceae</taxon>
        <taxon>Psychroflexus</taxon>
    </lineage>
</organism>
<dbReference type="eggNOG" id="COG2378">
    <property type="taxonomic scope" value="Bacteria"/>
</dbReference>
<dbReference type="EMBL" id="CP003879">
    <property type="protein sequence ID" value="AFU67898.1"/>
    <property type="molecule type" value="Genomic_DNA"/>
</dbReference>
<dbReference type="HOGENOM" id="CLU_041141_6_2_10"/>
<evidence type="ECO:0000259" key="1">
    <source>
        <dbReference type="Pfam" id="PF13280"/>
    </source>
</evidence>
<dbReference type="STRING" id="313595.P700755_000922"/>
<dbReference type="PROSITE" id="PS52050">
    <property type="entry name" value="WYL"/>
    <property type="match status" value="1"/>
</dbReference>
<reference evidence="3" key="2">
    <citation type="submission" date="2012-09" db="EMBL/GenBank/DDBJ databases">
        <title>The complete sequence of Psychroflexus torquis an extreme psychrophile from sea-ice that is stimulated by light.</title>
        <authorList>
            <person name="Feng S."/>
            <person name="Powell S.M."/>
            <person name="Bowman J.P."/>
        </authorList>
    </citation>
    <scope>NUCLEOTIDE SEQUENCE [LARGE SCALE GENOMIC DNA]</scope>
    <source>
        <strain evidence="3">ATCC 700755</strain>
    </source>
</reference>
<dbReference type="AlphaFoldDB" id="K4IDF0"/>
<dbReference type="PANTHER" id="PTHR34580:SF9">
    <property type="entry name" value="SLL5097 PROTEIN"/>
    <property type="match status" value="1"/>
</dbReference>
<feature type="domain" description="WYL" evidence="1">
    <location>
        <begin position="121"/>
        <end position="192"/>
    </location>
</feature>
<dbReference type="InterPro" id="IPR026881">
    <property type="entry name" value="WYL_dom"/>
</dbReference>
<proteinExistence type="predicted"/>
<dbReference type="KEGG" id="ptq:P700755_000922"/>
<keyword evidence="4" id="KW-1185">Reference proteome</keyword>
<dbReference type="InterPro" id="IPR057727">
    <property type="entry name" value="WCX_dom"/>
</dbReference>
<dbReference type="PANTHER" id="PTHR34580">
    <property type="match status" value="1"/>
</dbReference>
<accession>K4IDF0</accession>
<name>K4IDF0_PSYTT</name>
<sequence length="301" mass="36039">MASQPYNKLKRLFIIISHLRHKNSTREELLRLLETHDIHIELATFERDKRTLKYDFGIKLIYEASTKTYQLDEMDHQHIAQLIQFLQFNQISKTLQESFENQKKTLDYVDFENENQLQGIEFLDRLLMATQHHQFIYFEHQGFSNPHPILYVVKPYLLKQYQSRWYVIGETPINSKEQIRIFGIDRMLNLRVSEDKFKPTPINLKDEFLGHIGVSQFEKEKDIVHLKFDKSQKPYLEHLPLHSSQKFISETDKTVTYEYYLVDNFELRQHILKYGSLVKVLEPLSLANQIKKELKIAFEAY</sequence>
<gene>
    <name evidence="3" type="ordered locus">P700755_000922</name>
</gene>
<dbReference type="Pfam" id="PF13280">
    <property type="entry name" value="WYL"/>
    <property type="match status" value="1"/>
</dbReference>
<dbReference type="RefSeq" id="WP_015023511.1">
    <property type="nucleotide sequence ID" value="NC_018721.1"/>
</dbReference>
<evidence type="ECO:0000313" key="4">
    <source>
        <dbReference type="Proteomes" id="UP000008514"/>
    </source>
</evidence>
<dbReference type="InterPro" id="IPR051534">
    <property type="entry name" value="CBASS_pafABC_assoc_protein"/>
</dbReference>
<evidence type="ECO:0000259" key="2">
    <source>
        <dbReference type="Pfam" id="PF25583"/>
    </source>
</evidence>
<dbReference type="Pfam" id="PF25583">
    <property type="entry name" value="WCX"/>
    <property type="match status" value="1"/>
</dbReference>
<reference evidence="3" key="1">
    <citation type="submission" date="2006-03" db="EMBL/GenBank/DDBJ databases">
        <authorList>
            <person name="Bowman J."/>
            <person name="Ferriera S."/>
            <person name="Johnson J."/>
            <person name="Kravitz S."/>
            <person name="Halpern A."/>
            <person name="Remington K."/>
            <person name="Beeson K."/>
            <person name="Tran B."/>
            <person name="Rogers Y.-H."/>
            <person name="Friedman R."/>
            <person name="Venter J.C."/>
        </authorList>
    </citation>
    <scope>NUCLEOTIDE SEQUENCE [LARGE SCALE GENOMIC DNA]</scope>
    <source>
        <strain evidence="3">ATCC 700755</strain>
    </source>
</reference>